<evidence type="ECO:0000256" key="4">
    <source>
        <dbReference type="ARBA" id="ARBA00005189"/>
    </source>
</evidence>
<evidence type="ECO:0000256" key="19">
    <source>
        <dbReference type="SAM" id="Phobius"/>
    </source>
</evidence>
<keyword evidence="21" id="KW-1185">Reference proteome</keyword>
<comment type="pathway">
    <text evidence="4">Lipid metabolism.</text>
</comment>
<proteinExistence type="inferred from homology"/>
<comment type="pathway">
    <text evidence="3 18">Phospholipid metabolism; CDP-diacylglycerol biosynthesis; CDP-diacylglycerol from sn-glycerol 3-phosphate: step 3/3.</text>
</comment>
<dbReference type="GO" id="GO:0016024">
    <property type="term" value="P:CDP-diacylglycerol biosynthetic process"/>
    <property type="evidence" value="ECO:0007669"/>
    <property type="project" value="UniProtKB-UniPathway"/>
</dbReference>
<dbReference type="PANTHER" id="PTHR46382">
    <property type="entry name" value="PHOSPHATIDATE CYTIDYLYLTRANSFERASE"/>
    <property type="match status" value="1"/>
</dbReference>
<name>E3J021_PSEI1</name>
<dbReference type="HOGENOM" id="CLU_037294_0_0_11"/>
<dbReference type="Pfam" id="PF01148">
    <property type="entry name" value="CTP_transf_1"/>
    <property type="match status" value="1"/>
</dbReference>
<evidence type="ECO:0000256" key="17">
    <source>
        <dbReference type="ARBA" id="ARBA00023264"/>
    </source>
</evidence>
<evidence type="ECO:0000256" key="7">
    <source>
        <dbReference type="ARBA" id="ARBA00019373"/>
    </source>
</evidence>
<dbReference type="InParanoid" id="E3J021"/>
<dbReference type="FunCoup" id="E3J021">
    <property type="interactions" value="53"/>
</dbReference>
<evidence type="ECO:0000256" key="12">
    <source>
        <dbReference type="ARBA" id="ARBA00022695"/>
    </source>
</evidence>
<feature type="transmembrane region" description="Helical" evidence="19">
    <location>
        <begin position="74"/>
        <end position="90"/>
    </location>
</feature>
<reference evidence="20 21" key="1">
    <citation type="submission" date="2010-10" db="EMBL/GenBank/DDBJ databases">
        <title>Complete sequence of Frankia sp. EuI1c.</title>
        <authorList>
            <consortium name="US DOE Joint Genome Institute"/>
            <person name="Lucas S."/>
            <person name="Copeland A."/>
            <person name="Lapidus A."/>
            <person name="Cheng J.-F."/>
            <person name="Bruce D."/>
            <person name="Goodwin L."/>
            <person name="Pitluck S."/>
            <person name="Chertkov O."/>
            <person name="Detter J.C."/>
            <person name="Han C."/>
            <person name="Tapia R."/>
            <person name="Land M."/>
            <person name="Hauser L."/>
            <person name="Jeffries C."/>
            <person name="Kyrpides N."/>
            <person name="Ivanova N."/>
            <person name="Mikhailova N."/>
            <person name="Beauchemin N."/>
            <person name="Sen A."/>
            <person name="Sur S.A."/>
            <person name="Gtari M."/>
            <person name="Wall L."/>
            <person name="Tisa L."/>
            <person name="Woyke T."/>
        </authorList>
    </citation>
    <scope>NUCLEOTIDE SEQUENCE [LARGE SCALE GENOMIC DNA]</scope>
    <source>
        <strain evidence="21">DSM 45817 / CECT 9037 / EuI1c</strain>
    </source>
</reference>
<sequence>MSEGLRATAPGVAALAAQPVDGAMSAPGDGDEPAAPRPPRRRIRAGRNLPAAIAVGAILGALILVPLFTLKPGFVGVVSLAVAIGTFEVVRALRLAGLRTPLVPLVAGAVAMPVVAYFYGPGALIGTLAVTLLVALAVRAVGDPAGLLADLAGTIFAAVYVGFTAGFAALLTAPDDGDWRLVAFLGTVVASDIGGYTAGVLSGGRHKLAPTVSPGKSWEGFAGSALACVVVASVVMRFALGGSIWQGVLLGLAVVCTATVGDLGESLLKRDIGIKDMGNLLPGHGGIMDRLDSLLCTAPVAWLLITAFLPPT</sequence>
<comment type="subcellular location">
    <subcellularLocation>
        <location evidence="2">Cell membrane</location>
        <topology evidence="2">Multi-pass membrane protein</topology>
    </subcellularLocation>
</comment>
<dbReference type="AlphaFoldDB" id="E3J021"/>
<keyword evidence="17" id="KW-1208">Phospholipid metabolism</keyword>
<evidence type="ECO:0000256" key="3">
    <source>
        <dbReference type="ARBA" id="ARBA00005119"/>
    </source>
</evidence>
<dbReference type="GO" id="GO:0005886">
    <property type="term" value="C:plasma membrane"/>
    <property type="evidence" value="ECO:0007669"/>
    <property type="project" value="UniProtKB-SubCell"/>
</dbReference>
<accession>E3J021</accession>
<organism evidence="20 21">
    <name type="scientific">Pseudofrankia inefficax (strain DSM 45817 / CECT 9037 / DDB 130130 / EuI1c)</name>
    <name type="common">Frankia inefficax</name>
    <dbReference type="NCBI Taxonomy" id="298654"/>
    <lineage>
        <taxon>Bacteria</taxon>
        <taxon>Bacillati</taxon>
        <taxon>Actinomycetota</taxon>
        <taxon>Actinomycetes</taxon>
        <taxon>Frankiales</taxon>
        <taxon>Frankiaceae</taxon>
        <taxon>Pseudofrankia</taxon>
    </lineage>
</organism>
<evidence type="ECO:0000313" key="20">
    <source>
        <dbReference type="EMBL" id="ADP79157.1"/>
    </source>
</evidence>
<protein>
    <recommendedName>
        <fullName evidence="7 18">Phosphatidate cytidylyltransferase</fullName>
        <ecNumber evidence="6 18">2.7.7.41</ecNumber>
    </recommendedName>
</protein>
<keyword evidence="10 18" id="KW-0808">Transferase</keyword>
<keyword evidence="13 19" id="KW-1133">Transmembrane helix</keyword>
<evidence type="ECO:0000256" key="5">
    <source>
        <dbReference type="ARBA" id="ARBA00010185"/>
    </source>
</evidence>
<feature type="transmembrane region" description="Helical" evidence="19">
    <location>
        <begin position="179"/>
        <end position="201"/>
    </location>
</feature>
<dbReference type="KEGG" id="fri:FraEuI1c_1084"/>
<evidence type="ECO:0000256" key="16">
    <source>
        <dbReference type="ARBA" id="ARBA00023209"/>
    </source>
</evidence>
<dbReference type="EC" id="2.7.7.41" evidence="6 18"/>
<dbReference type="PROSITE" id="PS01315">
    <property type="entry name" value="CDS"/>
    <property type="match status" value="1"/>
</dbReference>
<keyword evidence="9" id="KW-0444">Lipid biosynthesis</keyword>
<keyword evidence="8" id="KW-1003">Cell membrane</keyword>
<comment type="similarity">
    <text evidence="5 18">Belongs to the CDS family.</text>
</comment>
<keyword evidence="11 18" id="KW-0812">Transmembrane</keyword>
<feature type="transmembrane region" description="Helical" evidence="19">
    <location>
        <begin position="221"/>
        <end position="240"/>
    </location>
</feature>
<feature type="transmembrane region" description="Helical" evidence="19">
    <location>
        <begin position="49"/>
        <end position="68"/>
    </location>
</feature>
<feature type="transmembrane region" description="Helical" evidence="19">
    <location>
        <begin position="125"/>
        <end position="142"/>
    </location>
</feature>
<dbReference type="GO" id="GO:0004605">
    <property type="term" value="F:phosphatidate cytidylyltransferase activity"/>
    <property type="evidence" value="ECO:0007669"/>
    <property type="project" value="UniProtKB-EC"/>
</dbReference>
<evidence type="ECO:0000256" key="2">
    <source>
        <dbReference type="ARBA" id="ARBA00004651"/>
    </source>
</evidence>
<dbReference type="InterPro" id="IPR000374">
    <property type="entry name" value="PC_trans"/>
</dbReference>
<keyword evidence="16" id="KW-0594">Phospholipid biosynthesis</keyword>
<evidence type="ECO:0000256" key="13">
    <source>
        <dbReference type="ARBA" id="ARBA00022989"/>
    </source>
</evidence>
<dbReference type="UniPathway" id="UPA00557">
    <property type="reaction ID" value="UER00614"/>
</dbReference>
<dbReference type="eggNOG" id="COG4589">
    <property type="taxonomic scope" value="Bacteria"/>
</dbReference>
<evidence type="ECO:0000256" key="11">
    <source>
        <dbReference type="ARBA" id="ARBA00022692"/>
    </source>
</evidence>
<keyword evidence="15 19" id="KW-0472">Membrane</keyword>
<dbReference type="Proteomes" id="UP000002484">
    <property type="component" value="Chromosome"/>
</dbReference>
<evidence type="ECO:0000256" key="1">
    <source>
        <dbReference type="ARBA" id="ARBA00001698"/>
    </source>
</evidence>
<dbReference type="STRING" id="298654.FraEuI1c_1084"/>
<feature type="transmembrane region" description="Helical" evidence="19">
    <location>
        <begin position="154"/>
        <end position="173"/>
    </location>
</feature>
<evidence type="ECO:0000313" key="21">
    <source>
        <dbReference type="Proteomes" id="UP000002484"/>
    </source>
</evidence>
<comment type="catalytic activity">
    <reaction evidence="1 18">
        <text>a 1,2-diacyl-sn-glycero-3-phosphate + CTP + H(+) = a CDP-1,2-diacyl-sn-glycerol + diphosphate</text>
        <dbReference type="Rhea" id="RHEA:16229"/>
        <dbReference type="ChEBI" id="CHEBI:15378"/>
        <dbReference type="ChEBI" id="CHEBI:33019"/>
        <dbReference type="ChEBI" id="CHEBI:37563"/>
        <dbReference type="ChEBI" id="CHEBI:58332"/>
        <dbReference type="ChEBI" id="CHEBI:58608"/>
        <dbReference type="EC" id="2.7.7.41"/>
    </reaction>
</comment>
<evidence type="ECO:0000256" key="18">
    <source>
        <dbReference type="RuleBase" id="RU003938"/>
    </source>
</evidence>
<gene>
    <name evidence="20" type="ordered locus">FraEuI1c_1084</name>
</gene>
<evidence type="ECO:0000256" key="10">
    <source>
        <dbReference type="ARBA" id="ARBA00022679"/>
    </source>
</evidence>
<dbReference type="EMBL" id="CP002299">
    <property type="protein sequence ID" value="ADP79157.1"/>
    <property type="molecule type" value="Genomic_DNA"/>
</dbReference>
<keyword evidence="12 18" id="KW-0548">Nucleotidyltransferase</keyword>
<evidence type="ECO:0000256" key="9">
    <source>
        <dbReference type="ARBA" id="ARBA00022516"/>
    </source>
</evidence>
<evidence type="ECO:0000256" key="8">
    <source>
        <dbReference type="ARBA" id="ARBA00022475"/>
    </source>
</evidence>
<keyword evidence="14" id="KW-0443">Lipid metabolism</keyword>
<dbReference type="PANTHER" id="PTHR46382:SF1">
    <property type="entry name" value="PHOSPHATIDATE CYTIDYLYLTRANSFERASE"/>
    <property type="match status" value="1"/>
</dbReference>
<evidence type="ECO:0000256" key="15">
    <source>
        <dbReference type="ARBA" id="ARBA00023136"/>
    </source>
</evidence>
<evidence type="ECO:0000256" key="6">
    <source>
        <dbReference type="ARBA" id="ARBA00012487"/>
    </source>
</evidence>
<evidence type="ECO:0000256" key="14">
    <source>
        <dbReference type="ARBA" id="ARBA00023098"/>
    </source>
</evidence>